<dbReference type="GO" id="GO:0005634">
    <property type="term" value="C:nucleus"/>
    <property type="evidence" value="ECO:0007669"/>
    <property type="project" value="TreeGrafter"/>
</dbReference>
<evidence type="ECO:0000256" key="4">
    <source>
        <dbReference type="ARBA" id="ARBA00023014"/>
    </source>
</evidence>
<evidence type="ECO:0000313" key="7">
    <source>
        <dbReference type="EMBL" id="CED83157.1"/>
    </source>
</evidence>
<dbReference type="PANTHER" id="PTHR10293:SF73">
    <property type="entry name" value="GLUTAREDOXIN-3"/>
    <property type="match status" value="1"/>
</dbReference>
<evidence type="ECO:0000259" key="6">
    <source>
        <dbReference type="PROSITE" id="PS51352"/>
    </source>
</evidence>
<keyword evidence="4" id="KW-0411">Iron-sulfur</keyword>
<dbReference type="FunFam" id="3.40.30.10:FF:000092">
    <property type="entry name" value="Monothiol glutaredoxin"/>
    <property type="match status" value="1"/>
</dbReference>
<dbReference type="InterPro" id="IPR004480">
    <property type="entry name" value="Monothiol_GRX-rel"/>
</dbReference>
<dbReference type="GO" id="GO:0006879">
    <property type="term" value="P:intracellular iron ion homeostasis"/>
    <property type="evidence" value="ECO:0007669"/>
    <property type="project" value="TreeGrafter"/>
</dbReference>
<comment type="function">
    <text evidence="5">Monothiol glutaredoxin involved in the biogenesis of iron-sulfur clusters. Binds one iron-sulfur cluster per dimer. The iron-sulfur cluster is bound between subunits, and is complexed by a bound glutathione and a cysteine residue from each subunit.</text>
</comment>
<dbReference type="GO" id="GO:0015036">
    <property type="term" value="F:disulfide oxidoreductase activity"/>
    <property type="evidence" value="ECO:0007669"/>
    <property type="project" value="UniProtKB-ARBA"/>
</dbReference>
<comment type="similarity">
    <text evidence="1">Belongs to the glutaredoxin family. Monothiol subfamily.</text>
</comment>
<dbReference type="GO" id="GO:0046872">
    <property type="term" value="F:metal ion binding"/>
    <property type="evidence" value="ECO:0007669"/>
    <property type="project" value="UniProtKB-KW"/>
</dbReference>
<dbReference type="AlphaFoldDB" id="A0A0F7SM71"/>
<keyword evidence="2" id="KW-0479">Metal-binding</keyword>
<dbReference type="InterPro" id="IPR013766">
    <property type="entry name" value="Thioredoxin_domain"/>
</dbReference>
<dbReference type="CDD" id="cd02984">
    <property type="entry name" value="TRX_PICOT"/>
    <property type="match status" value="1"/>
</dbReference>
<dbReference type="InterPro" id="IPR036249">
    <property type="entry name" value="Thioredoxin-like_sf"/>
</dbReference>
<dbReference type="InterPro" id="IPR002109">
    <property type="entry name" value="Glutaredoxin"/>
</dbReference>
<dbReference type="Pfam" id="PF00462">
    <property type="entry name" value="Glutaredoxin"/>
    <property type="match status" value="1"/>
</dbReference>
<dbReference type="SUPFAM" id="SSF52833">
    <property type="entry name" value="Thioredoxin-like"/>
    <property type="match status" value="2"/>
</dbReference>
<dbReference type="FunFam" id="3.40.30.10:FF:000012">
    <property type="entry name" value="Monothiol glutaredoxin"/>
    <property type="match status" value="1"/>
</dbReference>
<accession>A0A0F7SM71</accession>
<keyword evidence="3" id="KW-0408">Iron</keyword>
<name>A0A0F7SM71_PHARH</name>
<organism evidence="7">
    <name type="scientific">Phaffia rhodozyma</name>
    <name type="common">Yeast</name>
    <name type="synonym">Xanthophyllomyces dendrorhous</name>
    <dbReference type="NCBI Taxonomy" id="264483"/>
    <lineage>
        <taxon>Eukaryota</taxon>
        <taxon>Fungi</taxon>
        <taxon>Dikarya</taxon>
        <taxon>Basidiomycota</taxon>
        <taxon>Agaricomycotina</taxon>
        <taxon>Tremellomycetes</taxon>
        <taxon>Cystofilobasidiales</taxon>
        <taxon>Mrakiaceae</taxon>
        <taxon>Phaffia</taxon>
    </lineage>
</organism>
<dbReference type="CDD" id="cd03028">
    <property type="entry name" value="GRX_PICOT_like"/>
    <property type="match status" value="1"/>
</dbReference>
<evidence type="ECO:0000256" key="3">
    <source>
        <dbReference type="ARBA" id="ARBA00023004"/>
    </source>
</evidence>
<evidence type="ECO:0000256" key="1">
    <source>
        <dbReference type="ARBA" id="ARBA00009630"/>
    </source>
</evidence>
<reference evidence="7" key="1">
    <citation type="submission" date="2014-08" db="EMBL/GenBank/DDBJ databases">
        <authorList>
            <person name="Sharma Rahul"/>
            <person name="Thines Marco"/>
        </authorList>
    </citation>
    <scope>NUCLEOTIDE SEQUENCE</scope>
</reference>
<feature type="domain" description="Thioredoxin" evidence="6">
    <location>
        <begin position="1"/>
        <end position="111"/>
    </location>
</feature>
<dbReference type="Pfam" id="PF00085">
    <property type="entry name" value="Thioredoxin"/>
    <property type="match status" value="1"/>
</dbReference>
<sequence>MSSSQNLIDVTSPDHFKDLLSADLNRVSLLNFWAPWADVCKEMNEVVKSLAENYPQVLVLNIEAEEQPDISESFDIEAVPTFLLLRGHSLLSRHSGSVAPALTAALSTHASSSPSAPLSTTTVSPQAPQSLDEKLTMLMNRSPVMLFMKGNPDAPQCGFSRQATAVLRGEGVEFGWFDIFSDNEVREGMKKKNDWPTFPQIIVKGELIGGLDILKEMVASGEFQELIEGI</sequence>
<dbReference type="InterPro" id="IPR033658">
    <property type="entry name" value="GRX_PICOT-like"/>
</dbReference>
<dbReference type="Gene3D" id="3.40.30.10">
    <property type="entry name" value="Glutaredoxin"/>
    <property type="match status" value="2"/>
</dbReference>
<dbReference type="GO" id="GO:0005829">
    <property type="term" value="C:cytosol"/>
    <property type="evidence" value="ECO:0007669"/>
    <property type="project" value="TreeGrafter"/>
</dbReference>
<protein>
    <submittedName>
        <fullName evidence="7">Glutaredoxin-related protein</fullName>
    </submittedName>
</protein>
<dbReference type="PROSITE" id="PS51352">
    <property type="entry name" value="THIOREDOXIN_2"/>
    <property type="match status" value="1"/>
</dbReference>
<proteinExistence type="inferred from homology"/>
<dbReference type="EMBL" id="LN483142">
    <property type="protein sequence ID" value="CED83157.1"/>
    <property type="molecule type" value="Genomic_DNA"/>
</dbReference>
<evidence type="ECO:0000256" key="2">
    <source>
        <dbReference type="ARBA" id="ARBA00022723"/>
    </source>
</evidence>
<dbReference type="GO" id="GO:0051537">
    <property type="term" value="F:2 iron, 2 sulfur cluster binding"/>
    <property type="evidence" value="ECO:0007669"/>
    <property type="project" value="TreeGrafter"/>
</dbReference>
<dbReference type="PROSITE" id="PS51354">
    <property type="entry name" value="GLUTAREDOXIN_2"/>
    <property type="match status" value="1"/>
</dbReference>
<dbReference type="PANTHER" id="PTHR10293">
    <property type="entry name" value="GLUTAREDOXIN FAMILY MEMBER"/>
    <property type="match status" value="1"/>
</dbReference>
<evidence type="ECO:0000256" key="5">
    <source>
        <dbReference type="ARBA" id="ARBA00055846"/>
    </source>
</evidence>